<gene>
    <name evidence="5" type="ORF">M427DRAFT_170702</name>
</gene>
<keyword evidence="2" id="KW-0863">Zinc-finger</keyword>
<dbReference type="EMBL" id="KQ965731">
    <property type="protein sequence ID" value="KXS22350.1"/>
    <property type="molecule type" value="Genomic_DNA"/>
</dbReference>
<dbReference type="SUPFAM" id="SSF57850">
    <property type="entry name" value="RING/U-box"/>
    <property type="match status" value="1"/>
</dbReference>
<feature type="region of interest" description="Disordered" evidence="4">
    <location>
        <begin position="1"/>
        <end position="115"/>
    </location>
</feature>
<evidence type="ECO:0000256" key="2">
    <source>
        <dbReference type="ARBA" id="ARBA00022771"/>
    </source>
</evidence>
<dbReference type="InterPro" id="IPR013083">
    <property type="entry name" value="Znf_RING/FYVE/PHD"/>
</dbReference>
<evidence type="ECO:0000256" key="4">
    <source>
        <dbReference type="SAM" id="MobiDB-lite"/>
    </source>
</evidence>
<keyword evidence="1" id="KW-0479">Metal-binding</keyword>
<dbReference type="InterPro" id="IPR017907">
    <property type="entry name" value="Znf_RING_CS"/>
</dbReference>
<dbReference type="OrthoDB" id="6105938at2759"/>
<dbReference type="GO" id="GO:0008270">
    <property type="term" value="F:zinc ion binding"/>
    <property type="evidence" value="ECO:0007669"/>
    <property type="project" value="UniProtKB-KW"/>
</dbReference>
<evidence type="ECO:0008006" key="7">
    <source>
        <dbReference type="Google" id="ProtNLM"/>
    </source>
</evidence>
<feature type="compositionally biased region" description="Polar residues" evidence="4">
    <location>
        <begin position="75"/>
        <end position="114"/>
    </location>
</feature>
<proteinExistence type="predicted"/>
<organism evidence="5 6">
    <name type="scientific">Gonapodya prolifera (strain JEL478)</name>
    <name type="common">Monoblepharis prolifera</name>
    <dbReference type="NCBI Taxonomy" id="1344416"/>
    <lineage>
        <taxon>Eukaryota</taxon>
        <taxon>Fungi</taxon>
        <taxon>Fungi incertae sedis</taxon>
        <taxon>Chytridiomycota</taxon>
        <taxon>Chytridiomycota incertae sedis</taxon>
        <taxon>Monoblepharidomycetes</taxon>
        <taxon>Monoblepharidales</taxon>
        <taxon>Gonapodyaceae</taxon>
        <taxon>Gonapodya</taxon>
    </lineage>
</organism>
<keyword evidence="3" id="KW-0862">Zinc</keyword>
<feature type="compositionally biased region" description="Polar residues" evidence="4">
    <location>
        <begin position="22"/>
        <end position="37"/>
    </location>
</feature>
<dbReference type="PROSITE" id="PS00518">
    <property type="entry name" value="ZF_RING_1"/>
    <property type="match status" value="1"/>
</dbReference>
<feature type="compositionally biased region" description="Polar residues" evidence="4">
    <location>
        <begin position="44"/>
        <end position="62"/>
    </location>
</feature>
<evidence type="ECO:0000256" key="3">
    <source>
        <dbReference type="ARBA" id="ARBA00022833"/>
    </source>
</evidence>
<protein>
    <recommendedName>
        <fullName evidence="7">RING-type domain-containing protein</fullName>
    </recommendedName>
</protein>
<keyword evidence="6" id="KW-1185">Reference proteome</keyword>
<dbReference type="AlphaFoldDB" id="A0A139B081"/>
<evidence type="ECO:0000313" key="5">
    <source>
        <dbReference type="EMBL" id="KXS22350.1"/>
    </source>
</evidence>
<sequence>MRLAAARLPMSASSARLGGQHGNMSAASVHASLSSGGSKPGTPQKPQSDGHTSSNEAASTEATPLDVSALPKPSSALSHHSIGSNPVASLRTSSAAQGENIRPSSAHRSSTAGRTSLAVVDPAALESAAAAMADMEARFAEKERAYASEVARLRQDVLGKGGEIAALSAQLSHIQSLLLDPRLNALSRIERELHDRLDAVALAEETLESLVRCPGCLGPVVPASESDGKDSGKRRGGKRKLGCGIPVTCVPCGHTYCATCASTFLEASLSGPRCELCAAAAPYQPTPPKGTPRPSVFSNPAYLSLAEHVGSRGNLVKGLGTWVAGLATTIEEVKRLRESLKGKSGSPTSTQLLDECELVSSIPEVTGVELDESAASEASGSQSN</sequence>
<evidence type="ECO:0000313" key="6">
    <source>
        <dbReference type="Proteomes" id="UP000070544"/>
    </source>
</evidence>
<name>A0A139B081_GONPJ</name>
<evidence type="ECO:0000256" key="1">
    <source>
        <dbReference type="ARBA" id="ARBA00022723"/>
    </source>
</evidence>
<dbReference type="STRING" id="1344416.A0A139B081"/>
<dbReference type="Gene3D" id="3.30.40.10">
    <property type="entry name" value="Zinc/RING finger domain, C3HC4 (zinc finger)"/>
    <property type="match status" value="1"/>
</dbReference>
<accession>A0A139B081</accession>
<dbReference type="Proteomes" id="UP000070544">
    <property type="component" value="Unassembled WGS sequence"/>
</dbReference>
<reference evidence="5 6" key="1">
    <citation type="journal article" date="2015" name="Genome Biol. Evol.">
        <title>Phylogenomic analyses indicate that early fungi evolved digesting cell walls of algal ancestors of land plants.</title>
        <authorList>
            <person name="Chang Y."/>
            <person name="Wang S."/>
            <person name="Sekimoto S."/>
            <person name="Aerts A.L."/>
            <person name="Choi C."/>
            <person name="Clum A."/>
            <person name="LaButti K.M."/>
            <person name="Lindquist E.A."/>
            <person name="Yee Ngan C."/>
            <person name="Ohm R.A."/>
            <person name="Salamov A.A."/>
            <person name="Grigoriev I.V."/>
            <person name="Spatafora J.W."/>
            <person name="Berbee M.L."/>
        </authorList>
    </citation>
    <scope>NUCLEOTIDE SEQUENCE [LARGE SCALE GENOMIC DNA]</scope>
    <source>
        <strain evidence="5 6">JEL478</strain>
    </source>
</reference>